<evidence type="ECO:0000313" key="2">
    <source>
        <dbReference type="EMBL" id="CAE6444986.1"/>
    </source>
</evidence>
<evidence type="ECO:0000313" key="3">
    <source>
        <dbReference type="Proteomes" id="UP000663841"/>
    </source>
</evidence>
<evidence type="ECO:0000256" key="1">
    <source>
        <dbReference type="SAM" id="MobiDB-lite"/>
    </source>
</evidence>
<sequence length="339" mass="38522">MSGSKCGEPAGTILMLCLDHGILSRAGVYIYLFTHPTSSCHHSTVPTMAIDYNATLITYVFLACFDHVSERERDVVRFVLHLLSCYDVLIGELPMTQNVALLAQIYVHELCVMAAYYRQENEGFSWDKRSDPRALLDAVVVPLTRNLSHTQHQRIVHSLDNAETVLAYPLDMLNELVTSWKSSKRNRELAQRLHRSTSSIKQQQLSESTPRSECLKELELLSSANSKQPKPQTKSKTFRLVLPNLGIRSRMNSFGSSKDQQWESGKTDPYHVIDEAFEKELQELMEHGPDVDCLCHTGHLCFIHAKGHPSDYESRSEVSSRRGFGRRLQAKLKMIMSSR</sequence>
<accession>A0A8H3B0L5</accession>
<organism evidence="2 3">
    <name type="scientific">Rhizoctonia solani</name>
    <dbReference type="NCBI Taxonomy" id="456999"/>
    <lineage>
        <taxon>Eukaryota</taxon>
        <taxon>Fungi</taxon>
        <taxon>Dikarya</taxon>
        <taxon>Basidiomycota</taxon>
        <taxon>Agaricomycotina</taxon>
        <taxon>Agaricomycetes</taxon>
        <taxon>Cantharellales</taxon>
        <taxon>Ceratobasidiaceae</taxon>
        <taxon>Rhizoctonia</taxon>
    </lineage>
</organism>
<gene>
    <name evidence="2" type="ORF">RDB_LOCUS109642</name>
</gene>
<dbReference type="AlphaFoldDB" id="A0A8H3B0L5"/>
<name>A0A8H3B0L5_9AGAM</name>
<feature type="region of interest" description="Disordered" evidence="1">
    <location>
        <begin position="191"/>
        <end position="211"/>
    </location>
</feature>
<dbReference type="EMBL" id="CAJMWW010000108">
    <property type="protein sequence ID" value="CAE6444986.1"/>
    <property type="molecule type" value="Genomic_DNA"/>
</dbReference>
<reference evidence="2" key="1">
    <citation type="submission" date="2021-01" db="EMBL/GenBank/DDBJ databases">
        <authorList>
            <person name="Kaushik A."/>
        </authorList>
    </citation>
    <scope>NUCLEOTIDE SEQUENCE</scope>
    <source>
        <strain evidence="2">AG3-T5</strain>
    </source>
</reference>
<feature type="compositionally biased region" description="Polar residues" evidence="1">
    <location>
        <begin position="196"/>
        <end position="211"/>
    </location>
</feature>
<protein>
    <submittedName>
        <fullName evidence="2">Uncharacterized protein</fullName>
    </submittedName>
</protein>
<comment type="caution">
    <text evidence="2">The sequence shown here is derived from an EMBL/GenBank/DDBJ whole genome shotgun (WGS) entry which is preliminary data.</text>
</comment>
<dbReference type="Proteomes" id="UP000663841">
    <property type="component" value="Unassembled WGS sequence"/>
</dbReference>
<proteinExistence type="predicted"/>